<comment type="caution">
    <text evidence="2">The sequence shown here is derived from an EMBL/GenBank/DDBJ whole genome shotgun (WGS) entry which is preliminary data.</text>
</comment>
<evidence type="ECO:0000256" key="1">
    <source>
        <dbReference type="SAM" id="MobiDB-lite"/>
    </source>
</evidence>
<feature type="region of interest" description="Disordered" evidence="1">
    <location>
        <begin position="54"/>
        <end position="81"/>
    </location>
</feature>
<evidence type="ECO:0000313" key="3">
    <source>
        <dbReference type="Proteomes" id="UP000479710"/>
    </source>
</evidence>
<protein>
    <submittedName>
        <fullName evidence="2">Uncharacterized protein</fullName>
    </submittedName>
</protein>
<organism evidence="2 3">
    <name type="scientific">Oryza meyeriana var. granulata</name>
    <dbReference type="NCBI Taxonomy" id="110450"/>
    <lineage>
        <taxon>Eukaryota</taxon>
        <taxon>Viridiplantae</taxon>
        <taxon>Streptophyta</taxon>
        <taxon>Embryophyta</taxon>
        <taxon>Tracheophyta</taxon>
        <taxon>Spermatophyta</taxon>
        <taxon>Magnoliopsida</taxon>
        <taxon>Liliopsida</taxon>
        <taxon>Poales</taxon>
        <taxon>Poaceae</taxon>
        <taxon>BOP clade</taxon>
        <taxon>Oryzoideae</taxon>
        <taxon>Oryzeae</taxon>
        <taxon>Oryzinae</taxon>
        <taxon>Oryza</taxon>
        <taxon>Oryza meyeriana</taxon>
    </lineage>
</organism>
<dbReference type="Proteomes" id="UP000479710">
    <property type="component" value="Unassembled WGS sequence"/>
</dbReference>
<name>A0A6G1FAZ5_9ORYZ</name>
<sequence>MAVDYAVPSGGIVCCFLVVINVGPAVQTHDCGNPWSRAASASYGGWHGDPVGIPRRGGWPGARGEMGRRRRINSHDDCAAA</sequence>
<gene>
    <name evidence="2" type="ORF">E2562_022770</name>
</gene>
<reference evidence="2 3" key="1">
    <citation type="submission" date="2019-11" db="EMBL/GenBank/DDBJ databases">
        <title>Whole genome sequence of Oryza granulata.</title>
        <authorList>
            <person name="Li W."/>
        </authorList>
    </citation>
    <scope>NUCLEOTIDE SEQUENCE [LARGE SCALE GENOMIC DNA]</scope>
    <source>
        <strain evidence="3">cv. Menghai</strain>
        <tissue evidence="2">Leaf</tissue>
    </source>
</reference>
<dbReference type="EMBL" id="SPHZ02000001">
    <property type="protein sequence ID" value="KAF0934098.1"/>
    <property type="molecule type" value="Genomic_DNA"/>
</dbReference>
<proteinExistence type="predicted"/>
<keyword evidence="3" id="KW-1185">Reference proteome</keyword>
<accession>A0A6G1FAZ5</accession>
<dbReference type="AlphaFoldDB" id="A0A6G1FAZ5"/>
<evidence type="ECO:0000313" key="2">
    <source>
        <dbReference type="EMBL" id="KAF0934098.1"/>
    </source>
</evidence>